<accession>A0A314YF89</accession>
<comment type="caution">
    <text evidence="1">The sequence shown here is derived from an EMBL/GenBank/DDBJ whole genome shotgun (WGS) entry which is preliminary data.</text>
</comment>
<proteinExistence type="predicted"/>
<keyword evidence="2" id="KW-1185">Reference proteome</keyword>
<protein>
    <submittedName>
        <fullName evidence="1">Uncharacterized protein</fullName>
    </submittedName>
</protein>
<dbReference type="Proteomes" id="UP000250321">
    <property type="component" value="Unassembled WGS sequence"/>
</dbReference>
<evidence type="ECO:0000313" key="1">
    <source>
        <dbReference type="EMBL" id="PQQ06142.1"/>
    </source>
</evidence>
<reference evidence="1 2" key="1">
    <citation type="submission" date="2018-02" db="EMBL/GenBank/DDBJ databases">
        <title>Draft genome of wild Prunus yedoensis var. nudiflora.</title>
        <authorList>
            <person name="Baek S."/>
            <person name="Kim J.-H."/>
            <person name="Choi K."/>
            <person name="Kim G.-B."/>
            <person name="Cho A."/>
            <person name="Jang H."/>
            <person name="Shin C.-H."/>
            <person name="Yu H.-J."/>
            <person name="Mun J.-H."/>
        </authorList>
    </citation>
    <scope>NUCLEOTIDE SEQUENCE [LARGE SCALE GENOMIC DNA]</scope>
    <source>
        <strain evidence="2">cv. Jeju island</strain>
        <tissue evidence="1">Leaf</tissue>
    </source>
</reference>
<gene>
    <name evidence="1" type="ORF">Pyn_17379</name>
</gene>
<organism evidence="1 2">
    <name type="scientific">Prunus yedoensis var. nudiflora</name>
    <dbReference type="NCBI Taxonomy" id="2094558"/>
    <lineage>
        <taxon>Eukaryota</taxon>
        <taxon>Viridiplantae</taxon>
        <taxon>Streptophyta</taxon>
        <taxon>Embryophyta</taxon>
        <taxon>Tracheophyta</taxon>
        <taxon>Spermatophyta</taxon>
        <taxon>Magnoliopsida</taxon>
        <taxon>eudicotyledons</taxon>
        <taxon>Gunneridae</taxon>
        <taxon>Pentapetalae</taxon>
        <taxon>rosids</taxon>
        <taxon>fabids</taxon>
        <taxon>Rosales</taxon>
        <taxon>Rosaceae</taxon>
        <taxon>Amygdaloideae</taxon>
        <taxon>Amygdaleae</taxon>
        <taxon>Prunus</taxon>
    </lineage>
</organism>
<name>A0A314YF89_PRUYE</name>
<dbReference type="AlphaFoldDB" id="A0A314YF89"/>
<sequence length="178" mass="20578">MNLDNPLSVLTPASSCPIVDEKDSVLEVFQEKPQIEDVSKEKTRSIVDNWMLAPLNMWTGEDAPRNVSPALQVLGQFYPRLRTVWEKATASLDSLLGRLREFNSPLQTSASLWKIQLQLDKKEKTQEQRLFRAKNVKKDLARMDSRLSNSKARFYHTTRKISYDNTLLTMCVSYVLWK</sequence>
<dbReference type="EMBL" id="PJQY01001000">
    <property type="protein sequence ID" value="PQQ06142.1"/>
    <property type="molecule type" value="Genomic_DNA"/>
</dbReference>
<evidence type="ECO:0000313" key="2">
    <source>
        <dbReference type="Proteomes" id="UP000250321"/>
    </source>
</evidence>